<name>A0A6H1ZVT9_9ZZZZ</name>
<dbReference type="AlphaFoldDB" id="A0A6H1ZVT9"/>
<reference evidence="1" key="1">
    <citation type="submission" date="2020-03" db="EMBL/GenBank/DDBJ databases">
        <title>The deep terrestrial virosphere.</title>
        <authorList>
            <person name="Holmfeldt K."/>
            <person name="Nilsson E."/>
            <person name="Simone D."/>
            <person name="Lopez-Fernandez M."/>
            <person name="Wu X."/>
            <person name="de Brujin I."/>
            <person name="Lundin D."/>
            <person name="Andersson A."/>
            <person name="Bertilsson S."/>
            <person name="Dopson M."/>
        </authorList>
    </citation>
    <scope>NUCLEOTIDE SEQUENCE</scope>
    <source>
        <strain evidence="1">TM448A02229</strain>
    </source>
</reference>
<gene>
    <name evidence="1" type="ORF">TM448A02229_0011</name>
</gene>
<evidence type="ECO:0000313" key="1">
    <source>
        <dbReference type="EMBL" id="QJA51628.1"/>
    </source>
</evidence>
<proteinExistence type="predicted"/>
<organism evidence="1">
    <name type="scientific">viral metagenome</name>
    <dbReference type="NCBI Taxonomy" id="1070528"/>
    <lineage>
        <taxon>unclassified sequences</taxon>
        <taxon>metagenomes</taxon>
        <taxon>organismal metagenomes</taxon>
    </lineage>
</organism>
<dbReference type="EMBL" id="MT144278">
    <property type="protein sequence ID" value="QJA51628.1"/>
    <property type="molecule type" value="Genomic_DNA"/>
</dbReference>
<accession>A0A6H1ZVT9</accession>
<sequence length="94" mass="10480">MVLTSVTITKQSVNQSMIGQFSVTWELKGFDGVVELFSQTFSEDYKTGDSPSRVIAGFKDKMQVYINKYKAEQSLFNNPLMDTAVTTVQAALEV</sequence>
<protein>
    <submittedName>
        <fullName evidence="1">Uncharacterized protein</fullName>
    </submittedName>
</protein>